<keyword evidence="2" id="KW-0067">ATP-binding</keyword>
<dbReference type="InterPro" id="IPR025944">
    <property type="entry name" value="Sigma_54_int_dom_CS"/>
</dbReference>
<dbReference type="PANTHER" id="PTHR32071">
    <property type="entry name" value="TRANSCRIPTIONAL REGULATORY PROTEIN"/>
    <property type="match status" value="1"/>
</dbReference>
<dbReference type="Proteomes" id="UP000823914">
    <property type="component" value="Unassembled WGS sequence"/>
</dbReference>
<dbReference type="Gene3D" id="1.10.8.60">
    <property type="match status" value="1"/>
</dbReference>
<dbReference type="PROSITE" id="PS00675">
    <property type="entry name" value="SIGMA54_INTERACT_1"/>
    <property type="match status" value="1"/>
</dbReference>
<evidence type="ECO:0000313" key="7">
    <source>
        <dbReference type="Proteomes" id="UP000823914"/>
    </source>
</evidence>
<dbReference type="PROSITE" id="PS00688">
    <property type="entry name" value="SIGMA54_INTERACT_3"/>
    <property type="match status" value="1"/>
</dbReference>
<dbReference type="SUPFAM" id="SSF52540">
    <property type="entry name" value="P-loop containing nucleoside triphosphate hydrolases"/>
    <property type="match status" value="1"/>
</dbReference>
<evidence type="ECO:0000256" key="2">
    <source>
        <dbReference type="ARBA" id="ARBA00022840"/>
    </source>
</evidence>
<dbReference type="SMART" id="SM00382">
    <property type="entry name" value="AAA"/>
    <property type="match status" value="1"/>
</dbReference>
<evidence type="ECO:0000256" key="3">
    <source>
        <dbReference type="ARBA" id="ARBA00023015"/>
    </source>
</evidence>
<dbReference type="CDD" id="cd00009">
    <property type="entry name" value="AAA"/>
    <property type="match status" value="1"/>
</dbReference>
<dbReference type="InterPro" id="IPR025662">
    <property type="entry name" value="Sigma_54_int_dom_ATP-bd_1"/>
</dbReference>
<dbReference type="InterPro" id="IPR002078">
    <property type="entry name" value="Sigma_54_int"/>
</dbReference>
<proteinExistence type="predicted"/>
<dbReference type="InterPro" id="IPR003593">
    <property type="entry name" value="AAA+_ATPase"/>
</dbReference>
<dbReference type="GO" id="GO:0006355">
    <property type="term" value="P:regulation of DNA-templated transcription"/>
    <property type="evidence" value="ECO:0007669"/>
    <property type="project" value="InterPro"/>
</dbReference>
<organism evidence="6 7">
    <name type="scientific">Candidatus Treponema excrementipullorum</name>
    <dbReference type="NCBI Taxonomy" id="2838768"/>
    <lineage>
        <taxon>Bacteria</taxon>
        <taxon>Pseudomonadati</taxon>
        <taxon>Spirochaetota</taxon>
        <taxon>Spirochaetia</taxon>
        <taxon>Spirochaetales</taxon>
        <taxon>Treponemataceae</taxon>
        <taxon>Treponema</taxon>
    </lineage>
</organism>
<dbReference type="FunFam" id="3.40.50.300:FF:000006">
    <property type="entry name" value="DNA-binding transcriptional regulator NtrC"/>
    <property type="match status" value="1"/>
</dbReference>
<reference evidence="6" key="1">
    <citation type="journal article" date="2021" name="PeerJ">
        <title>Extensive microbial diversity within the chicken gut microbiome revealed by metagenomics and culture.</title>
        <authorList>
            <person name="Gilroy R."/>
            <person name="Ravi A."/>
            <person name="Getino M."/>
            <person name="Pursley I."/>
            <person name="Horton D.L."/>
            <person name="Alikhan N.F."/>
            <person name="Baker D."/>
            <person name="Gharbi K."/>
            <person name="Hall N."/>
            <person name="Watson M."/>
            <person name="Adriaenssens E.M."/>
            <person name="Foster-Nyarko E."/>
            <person name="Jarju S."/>
            <person name="Secka A."/>
            <person name="Antonio M."/>
            <person name="Oren A."/>
            <person name="Chaudhuri R.R."/>
            <person name="La Ragione R."/>
            <person name="Hildebrand F."/>
            <person name="Pallen M.J."/>
        </authorList>
    </citation>
    <scope>NUCLEOTIDE SEQUENCE</scope>
    <source>
        <strain evidence="6">Gambia15-2214</strain>
    </source>
</reference>
<evidence type="ECO:0000256" key="1">
    <source>
        <dbReference type="ARBA" id="ARBA00022741"/>
    </source>
</evidence>
<evidence type="ECO:0000256" key="4">
    <source>
        <dbReference type="ARBA" id="ARBA00023163"/>
    </source>
</evidence>
<reference evidence="6" key="2">
    <citation type="submission" date="2021-04" db="EMBL/GenBank/DDBJ databases">
        <authorList>
            <person name="Gilroy R."/>
        </authorList>
    </citation>
    <scope>NUCLEOTIDE SEQUENCE</scope>
    <source>
        <strain evidence="6">Gambia15-2214</strain>
    </source>
</reference>
<comment type="caution">
    <text evidence="6">The sequence shown here is derived from an EMBL/GenBank/DDBJ whole genome shotgun (WGS) entry which is preliminary data.</text>
</comment>
<keyword evidence="3" id="KW-0805">Transcription regulation</keyword>
<evidence type="ECO:0000313" key="6">
    <source>
        <dbReference type="EMBL" id="MBU3850148.1"/>
    </source>
</evidence>
<dbReference type="AlphaFoldDB" id="A0A9E2L224"/>
<protein>
    <submittedName>
        <fullName evidence="6">Sigma 54-interacting transcriptional regulator</fullName>
    </submittedName>
</protein>
<dbReference type="PROSITE" id="PS50045">
    <property type="entry name" value="SIGMA54_INTERACT_4"/>
    <property type="match status" value="1"/>
</dbReference>
<dbReference type="Gene3D" id="3.40.50.300">
    <property type="entry name" value="P-loop containing nucleotide triphosphate hydrolases"/>
    <property type="match status" value="1"/>
</dbReference>
<feature type="domain" description="Sigma-54 factor interaction" evidence="5">
    <location>
        <begin position="138"/>
        <end position="359"/>
    </location>
</feature>
<keyword evidence="4" id="KW-0804">Transcription</keyword>
<dbReference type="GO" id="GO:0005524">
    <property type="term" value="F:ATP binding"/>
    <property type="evidence" value="ECO:0007669"/>
    <property type="project" value="UniProtKB-KW"/>
</dbReference>
<dbReference type="Pfam" id="PF00158">
    <property type="entry name" value="Sigma54_activat"/>
    <property type="match status" value="1"/>
</dbReference>
<accession>A0A9E2L224</accession>
<dbReference type="Pfam" id="PF25601">
    <property type="entry name" value="AAA_lid_14"/>
    <property type="match status" value="1"/>
</dbReference>
<dbReference type="InterPro" id="IPR027417">
    <property type="entry name" value="P-loop_NTPase"/>
</dbReference>
<dbReference type="EMBL" id="JAHLFV010000150">
    <property type="protein sequence ID" value="MBU3850148.1"/>
    <property type="molecule type" value="Genomic_DNA"/>
</dbReference>
<keyword evidence="1" id="KW-0547">Nucleotide-binding</keyword>
<sequence length="374" mass="42203">MEKSIFVYSCDIAVREFCKQYLGNNRLEFYSSYDCLCSRIQLVSPDIILLDYSLFEFIGPDAWEKVCSLAVSGTVYVLSQEDCSSFVNWFKKIGVKEIIEFPCREEFFLSVLFPGEKTCLRESESSEIISDIPELDFLVGSSLKMKHLKSLLFQVAQTDVPLLFLGESGTGKSFFAQAVHRVSGRGQKPFYSVNMGAIPDSLAETELFGTDSGAFTDAVCREGYFSAAGDGTLFLDEIGELSASLQPKLLHVLESKEYRKVGSAKISHCNTRFLFATNADLQKAMEEGRFRSDLYYRIAIIPIEIPPLRERASDIPELSHVFLEEHKKALSDKALDKLMDYSWPGNIRELKNCITRACVMTKDDIISENYISFC</sequence>
<gene>
    <name evidence="6" type="ORF">IAA16_06240</name>
</gene>
<evidence type="ECO:0000259" key="5">
    <source>
        <dbReference type="PROSITE" id="PS50045"/>
    </source>
</evidence>
<dbReference type="InterPro" id="IPR058031">
    <property type="entry name" value="AAA_lid_NorR"/>
</dbReference>
<name>A0A9E2L224_9SPIR</name>